<dbReference type="InterPro" id="IPR003265">
    <property type="entry name" value="HhH-GPD_domain"/>
</dbReference>
<dbReference type="SUPFAM" id="SSF48150">
    <property type="entry name" value="DNA-glycosylase"/>
    <property type="match status" value="1"/>
</dbReference>
<evidence type="ECO:0000256" key="2">
    <source>
        <dbReference type="ARBA" id="ARBA00012000"/>
    </source>
</evidence>
<dbReference type="InterPro" id="IPR051912">
    <property type="entry name" value="Alkylbase_DNA_Glycosylase/TA"/>
</dbReference>
<dbReference type="GO" id="GO:0008725">
    <property type="term" value="F:DNA-3-methyladenine glycosylase activity"/>
    <property type="evidence" value="ECO:0007669"/>
    <property type="project" value="TreeGrafter"/>
</dbReference>
<dbReference type="GO" id="GO:0006307">
    <property type="term" value="P:DNA alkylation repair"/>
    <property type="evidence" value="ECO:0007669"/>
    <property type="project" value="TreeGrafter"/>
</dbReference>
<dbReference type="RefSeq" id="WP_217897519.1">
    <property type="nucleotide sequence ID" value="NZ_FZOH01000015.1"/>
</dbReference>
<dbReference type="Gene3D" id="1.10.340.30">
    <property type="entry name" value="Hypothetical protein, domain 2"/>
    <property type="match status" value="1"/>
</dbReference>
<keyword evidence="7" id="KW-1185">Reference proteome</keyword>
<dbReference type="PANTHER" id="PTHR43003:SF13">
    <property type="entry name" value="DNA-3-METHYLADENINE GLYCOSYLASE 2"/>
    <property type="match status" value="1"/>
</dbReference>
<dbReference type="Gene3D" id="1.10.1670.40">
    <property type="match status" value="1"/>
</dbReference>
<dbReference type="GO" id="GO:0032131">
    <property type="term" value="F:alkylated DNA binding"/>
    <property type="evidence" value="ECO:0007669"/>
    <property type="project" value="TreeGrafter"/>
</dbReference>
<evidence type="ECO:0000256" key="3">
    <source>
        <dbReference type="ARBA" id="ARBA00022763"/>
    </source>
</evidence>
<dbReference type="PANTHER" id="PTHR43003">
    <property type="entry name" value="DNA-3-METHYLADENINE GLYCOSYLASE"/>
    <property type="match status" value="1"/>
</dbReference>
<dbReference type="GO" id="GO:0032993">
    <property type="term" value="C:protein-DNA complex"/>
    <property type="evidence" value="ECO:0007669"/>
    <property type="project" value="TreeGrafter"/>
</dbReference>
<organism evidence="6 7">
    <name type="scientific">Geodermatophilus saharensis</name>
    <dbReference type="NCBI Taxonomy" id="1137994"/>
    <lineage>
        <taxon>Bacteria</taxon>
        <taxon>Bacillati</taxon>
        <taxon>Actinomycetota</taxon>
        <taxon>Actinomycetes</taxon>
        <taxon>Geodermatophilales</taxon>
        <taxon>Geodermatophilaceae</taxon>
        <taxon>Geodermatophilus</taxon>
    </lineage>
</organism>
<comment type="catalytic activity">
    <reaction evidence="1">
        <text>Hydrolysis of alkylated DNA, releasing 3-methyladenine, 3-methylguanine, 7-methylguanine and 7-methyladenine.</text>
        <dbReference type="EC" id="3.2.2.21"/>
    </reaction>
</comment>
<evidence type="ECO:0000256" key="4">
    <source>
        <dbReference type="ARBA" id="ARBA00023204"/>
    </source>
</evidence>
<dbReference type="EC" id="3.2.2.21" evidence="2"/>
<proteinExistence type="predicted"/>
<protein>
    <recommendedName>
        <fullName evidence="2">DNA-3-methyladenine glycosylase II</fullName>
        <ecNumber evidence="2">3.2.2.21</ecNumber>
    </recommendedName>
</protein>
<dbReference type="SMART" id="SM00478">
    <property type="entry name" value="ENDO3c"/>
    <property type="match status" value="1"/>
</dbReference>
<name>A0A239JA00_9ACTN</name>
<keyword evidence="3" id="KW-0227">DNA damage</keyword>
<dbReference type="AlphaFoldDB" id="A0A239JA00"/>
<dbReference type="GO" id="GO:0006285">
    <property type="term" value="P:base-excision repair, AP site formation"/>
    <property type="evidence" value="ECO:0007669"/>
    <property type="project" value="TreeGrafter"/>
</dbReference>
<evidence type="ECO:0000313" key="6">
    <source>
        <dbReference type="EMBL" id="SNT02721.1"/>
    </source>
</evidence>
<gene>
    <name evidence="6" type="ORF">SAMN04488107_4691</name>
</gene>
<reference evidence="7" key="1">
    <citation type="submission" date="2017-06" db="EMBL/GenBank/DDBJ databases">
        <authorList>
            <person name="Varghese N."/>
            <person name="Submissions S."/>
        </authorList>
    </citation>
    <scope>NUCLEOTIDE SEQUENCE [LARGE SCALE GENOMIC DNA]</scope>
    <source>
        <strain evidence="7">DSM 45423</strain>
    </source>
</reference>
<dbReference type="EMBL" id="FZOH01000015">
    <property type="protein sequence ID" value="SNT02721.1"/>
    <property type="molecule type" value="Genomic_DNA"/>
</dbReference>
<evidence type="ECO:0000313" key="7">
    <source>
        <dbReference type="Proteomes" id="UP000198386"/>
    </source>
</evidence>
<evidence type="ECO:0000256" key="1">
    <source>
        <dbReference type="ARBA" id="ARBA00000086"/>
    </source>
</evidence>
<dbReference type="GO" id="GO:0005737">
    <property type="term" value="C:cytoplasm"/>
    <property type="evidence" value="ECO:0007669"/>
    <property type="project" value="TreeGrafter"/>
</dbReference>
<dbReference type="Proteomes" id="UP000198386">
    <property type="component" value="Unassembled WGS sequence"/>
</dbReference>
<dbReference type="InterPro" id="IPR011257">
    <property type="entry name" value="DNA_glycosylase"/>
</dbReference>
<feature type="domain" description="HhH-GPD" evidence="5">
    <location>
        <begin position="135"/>
        <end position="294"/>
    </location>
</feature>
<keyword evidence="4" id="KW-0234">DNA repair</keyword>
<evidence type="ECO:0000259" key="5">
    <source>
        <dbReference type="SMART" id="SM00478"/>
    </source>
</evidence>
<sequence>MQQISVQRISVQQIPVRGPFDLAQSTRFLEGFAPARHRGAPDGVLRLACWAEGSDTAAGIAVSQDAGGAVHVRADADPPRLAEQVARVLGLDVDGAGFPAVAAADPVLAPLAAARPGFRPVSFWSPYEAACWAVLSQRTSTAAAAGTKARIAGRWGTRHEVDGVAVTAFPTPARLMAVADELPVPAVKRQRLRGLAGAALDGRLDGGRLRDLPVEQALAQVRELPGIGPFSAELVVVRGAGAPDVFPSAEPRLHEEMAARYGLEDPSAAELAGIAERWRPYRSWAAVLLRAAHEQRAG</sequence>
<dbReference type="GO" id="GO:0043916">
    <property type="term" value="F:DNA-7-methylguanine glycosylase activity"/>
    <property type="evidence" value="ECO:0007669"/>
    <property type="project" value="TreeGrafter"/>
</dbReference>
<accession>A0A239JA00</accession>